<accession>A0A196SKG3</accession>
<gene>
    <name evidence="3" type="ORF">AV274_1484</name>
    <name evidence="2" type="ORF">AV274_6581</name>
</gene>
<dbReference type="AlphaFoldDB" id="A0A196SKG3"/>
<dbReference type="EMBL" id="LXWW01000060">
    <property type="protein sequence ID" value="OAO16786.1"/>
    <property type="molecule type" value="Genomic_DNA"/>
</dbReference>
<evidence type="ECO:0000313" key="3">
    <source>
        <dbReference type="EMBL" id="OAO16786.1"/>
    </source>
</evidence>
<keyword evidence="4" id="KW-1185">Reference proteome</keyword>
<evidence type="ECO:0000256" key="1">
    <source>
        <dbReference type="SAM" id="MobiDB-lite"/>
    </source>
</evidence>
<dbReference type="EMBL" id="LXWW01000580">
    <property type="protein sequence ID" value="OAO11746.1"/>
    <property type="molecule type" value="Genomic_DNA"/>
</dbReference>
<evidence type="ECO:0000313" key="2">
    <source>
        <dbReference type="EMBL" id="OAO11746.1"/>
    </source>
</evidence>
<comment type="caution">
    <text evidence="3">The sequence shown here is derived from an EMBL/GenBank/DDBJ whole genome shotgun (WGS) entry which is preliminary data.</text>
</comment>
<protein>
    <recommendedName>
        <fullName evidence="5">RPA-interacting protein C-terminal domain-containing protein</fullName>
    </recommendedName>
</protein>
<proteinExistence type="predicted"/>
<organism evidence="3 4">
    <name type="scientific">Blastocystis sp. subtype 1 (strain ATCC 50177 / NandII)</name>
    <dbReference type="NCBI Taxonomy" id="478820"/>
    <lineage>
        <taxon>Eukaryota</taxon>
        <taxon>Sar</taxon>
        <taxon>Stramenopiles</taxon>
        <taxon>Bigyra</taxon>
        <taxon>Opalozoa</taxon>
        <taxon>Opalinata</taxon>
        <taxon>Blastocystidae</taxon>
        <taxon>Blastocystis</taxon>
    </lineage>
</organism>
<dbReference type="Proteomes" id="UP000078348">
    <property type="component" value="Unassembled WGS sequence"/>
</dbReference>
<feature type="region of interest" description="Disordered" evidence="1">
    <location>
        <begin position="41"/>
        <end position="70"/>
    </location>
</feature>
<reference evidence="3 4" key="1">
    <citation type="submission" date="2016-05" db="EMBL/GenBank/DDBJ databases">
        <title>Nuclear genome of Blastocystis sp. subtype 1 NandII.</title>
        <authorList>
            <person name="Gentekaki E."/>
            <person name="Curtis B."/>
            <person name="Stairs C."/>
            <person name="Eme L."/>
            <person name="Herman E."/>
            <person name="Klimes V."/>
            <person name="Arias M.C."/>
            <person name="Elias M."/>
            <person name="Hilliou F."/>
            <person name="Klute M."/>
            <person name="Malik S.-B."/>
            <person name="Pightling A."/>
            <person name="Rachubinski R."/>
            <person name="Salas D."/>
            <person name="Schlacht A."/>
            <person name="Suga H."/>
            <person name="Archibald J."/>
            <person name="Ball S.G."/>
            <person name="Clark G."/>
            <person name="Dacks J."/>
            <person name="Van Der Giezen M."/>
            <person name="Tsaousis A."/>
            <person name="Roger A."/>
        </authorList>
    </citation>
    <scope>NUCLEOTIDE SEQUENCE [LARGE SCALE GENOMIC DNA]</scope>
    <source>
        <strain evidence="4">ATCC 50177 / NandII</strain>
        <strain evidence="3">NandII</strain>
    </source>
</reference>
<evidence type="ECO:0008006" key="5">
    <source>
        <dbReference type="Google" id="ProtNLM"/>
    </source>
</evidence>
<name>A0A196SKG3_BLAHN</name>
<sequence>MQQHVHCFTPIKKAWRGSATDSPTLLNKYGDQRLLKRMEDSCKERARQRRDRRWSELRNRTPPPEPSNHSIANEILQDLIQEGSFLSEADMTQDDYDGIVHYLEDELDYQYSLLVNEHEKDLEDEVAYYESLNDEMERGSDDWLSCPRCCEGLLREVQPNYVVCSKCGLHACQSLQALQSQLSCVFQNHHCPKPLKCELVPNEGLVFACAACGYQSTLH</sequence>
<evidence type="ECO:0000313" key="4">
    <source>
        <dbReference type="Proteomes" id="UP000078348"/>
    </source>
</evidence>